<dbReference type="WBParaSite" id="JU765_v2.g20488.t1">
    <property type="protein sequence ID" value="JU765_v2.g20488.t1"/>
    <property type="gene ID" value="JU765_v2.g20488"/>
</dbReference>
<organism evidence="1 2">
    <name type="scientific">Panagrolaimus sp. JU765</name>
    <dbReference type="NCBI Taxonomy" id="591449"/>
    <lineage>
        <taxon>Eukaryota</taxon>
        <taxon>Metazoa</taxon>
        <taxon>Ecdysozoa</taxon>
        <taxon>Nematoda</taxon>
        <taxon>Chromadorea</taxon>
        <taxon>Rhabditida</taxon>
        <taxon>Tylenchina</taxon>
        <taxon>Panagrolaimomorpha</taxon>
        <taxon>Panagrolaimoidea</taxon>
        <taxon>Panagrolaimidae</taxon>
        <taxon>Panagrolaimus</taxon>
    </lineage>
</organism>
<proteinExistence type="predicted"/>
<protein>
    <submittedName>
        <fullName evidence="2">LIM zinc-binding domain-containing protein</fullName>
    </submittedName>
</protein>
<evidence type="ECO:0000313" key="2">
    <source>
        <dbReference type="WBParaSite" id="JU765_v2.g20488.t1"/>
    </source>
</evidence>
<sequence length="366" mass="41051">MNGTNRDDSGCQSPETSGIAPNCPSNAAFDGPQHFSVCASCGKQITDPFILRVNPNLEFHAGCLKCYSCDRELDETCTTFVRNGQTFCRDDYLRLFGRQCSRCRNAFEKHDMVMRARNLVFHIPCFSCFSCRAPLRPGEQFLIKGEELYCQRAIALFRRFQGVQAVADTIRQVPRWVVDEQHPELAVCPLDATPIHKSGAAKHEVEHVEFEQQQFHVEEEQKGQAVDSGPDSFDGPAAEDSEANVLDQHPPGRRHEGEPGGNDWSQSEGDPGLVPKQTVQRQEAANGDERSAKNRRKGTGPSRSPDQRHRTAHRGIRHHRHQLGNKPHCHPPVPPKLQFVGAQRRIFAGHGSATALHDDESWKQLR</sequence>
<evidence type="ECO:0000313" key="1">
    <source>
        <dbReference type="Proteomes" id="UP000887576"/>
    </source>
</evidence>
<accession>A0AC34QYH4</accession>
<name>A0AC34QYH4_9BILA</name>
<dbReference type="Proteomes" id="UP000887576">
    <property type="component" value="Unplaced"/>
</dbReference>
<reference evidence="2" key="1">
    <citation type="submission" date="2022-11" db="UniProtKB">
        <authorList>
            <consortium name="WormBaseParasite"/>
        </authorList>
    </citation>
    <scope>IDENTIFICATION</scope>
</reference>